<organism evidence="10 11">
    <name type="scientific">Colocasia esculenta</name>
    <name type="common">Wild taro</name>
    <name type="synonym">Arum esculentum</name>
    <dbReference type="NCBI Taxonomy" id="4460"/>
    <lineage>
        <taxon>Eukaryota</taxon>
        <taxon>Viridiplantae</taxon>
        <taxon>Streptophyta</taxon>
        <taxon>Embryophyta</taxon>
        <taxon>Tracheophyta</taxon>
        <taxon>Spermatophyta</taxon>
        <taxon>Magnoliopsida</taxon>
        <taxon>Liliopsida</taxon>
        <taxon>Araceae</taxon>
        <taxon>Aroideae</taxon>
        <taxon>Colocasieae</taxon>
        <taxon>Colocasia</taxon>
    </lineage>
</organism>
<evidence type="ECO:0000256" key="9">
    <source>
        <dbReference type="SAM" id="Phobius"/>
    </source>
</evidence>
<dbReference type="InterPro" id="IPR004776">
    <property type="entry name" value="Mem_transp_PIN-like"/>
</dbReference>
<keyword evidence="6" id="KW-0927">Auxin signaling pathway</keyword>
<evidence type="ECO:0000256" key="4">
    <source>
        <dbReference type="ARBA" id="ARBA00022989"/>
    </source>
</evidence>
<dbReference type="GO" id="GO:0009734">
    <property type="term" value="P:auxin-activated signaling pathway"/>
    <property type="evidence" value="ECO:0007669"/>
    <property type="project" value="UniProtKB-KW"/>
</dbReference>
<keyword evidence="2" id="KW-0813">Transport</keyword>
<evidence type="ECO:0008006" key="12">
    <source>
        <dbReference type="Google" id="ProtNLM"/>
    </source>
</evidence>
<feature type="transmembrane region" description="Helical" evidence="9">
    <location>
        <begin position="225"/>
        <end position="249"/>
    </location>
</feature>
<dbReference type="GO" id="GO:0080162">
    <property type="term" value="P:endoplasmic reticulum to cytosol auxin transport"/>
    <property type="evidence" value="ECO:0007669"/>
    <property type="project" value="InterPro"/>
</dbReference>
<evidence type="ECO:0000256" key="2">
    <source>
        <dbReference type="ARBA" id="ARBA00022448"/>
    </source>
</evidence>
<dbReference type="EMBL" id="NMUH01001614">
    <property type="protein sequence ID" value="MQL93961.1"/>
    <property type="molecule type" value="Genomic_DNA"/>
</dbReference>
<dbReference type="PANTHER" id="PTHR31651:SF3">
    <property type="entry name" value="PROTEIN PIN-LIKES 7"/>
    <property type="match status" value="1"/>
</dbReference>
<evidence type="ECO:0000313" key="10">
    <source>
        <dbReference type="EMBL" id="MQL93961.1"/>
    </source>
</evidence>
<dbReference type="PANTHER" id="PTHR31651">
    <property type="match status" value="1"/>
</dbReference>
<comment type="function">
    <text evidence="7">Involved in cellular auxin homeostasis by regulating auxin metabolism. Regulates intracellular auxin accumulation at the endoplasmic reticulum and thus auxin availability for nuclear auxin signaling.</text>
</comment>
<dbReference type="OrthoDB" id="191139at2759"/>
<evidence type="ECO:0000256" key="7">
    <source>
        <dbReference type="ARBA" id="ARBA00025100"/>
    </source>
</evidence>
<keyword evidence="5 9" id="KW-0472">Membrane</keyword>
<gene>
    <name evidence="10" type="ORF">Taro_026615</name>
</gene>
<reference evidence="10" key="1">
    <citation type="submission" date="2017-07" db="EMBL/GenBank/DDBJ databases">
        <title>Taro Niue Genome Assembly and Annotation.</title>
        <authorList>
            <person name="Atibalentja N."/>
            <person name="Keating K."/>
            <person name="Fields C.J."/>
        </authorList>
    </citation>
    <scope>NUCLEOTIDE SEQUENCE</scope>
    <source>
        <strain evidence="10">Niue_2</strain>
        <tissue evidence="10">Leaf</tissue>
    </source>
</reference>
<comment type="caution">
    <text evidence="10">The sequence shown here is derived from an EMBL/GenBank/DDBJ whole genome shotgun (WGS) entry which is preliminary data.</text>
</comment>
<feature type="transmembrane region" description="Helical" evidence="9">
    <location>
        <begin position="189"/>
        <end position="213"/>
    </location>
</feature>
<keyword evidence="3 9" id="KW-0812">Transmembrane</keyword>
<keyword evidence="4 9" id="KW-1133">Transmembrane helix</keyword>
<feature type="transmembrane region" description="Helical" evidence="9">
    <location>
        <begin position="261"/>
        <end position="281"/>
    </location>
</feature>
<evidence type="ECO:0000256" key="8">
    <source>
        <dbReference type="ARBA" id="ARBA00025752"/>
    </source>
</evidence>
<keyword evidence="11" id="KW-1185">Reference proteome</keyword>
<dbReference type="Proteomes" id="UP000652761">
    <property type="component" value="Unassembled WGS sequence"/>
</dbReference>
<evidence type="ECO:0000256" key="3">
    <source>
        <dbReference type="ARBA" id="ARBA00022692"/>
    </source>
</evidence>
<feature type="transmembrane region" description="Helical" evidence="9">
    <location>
        <begin position="112"/>
        <end position="140"/>
    </location>
</feature>
<protein>
    <recommendedName>
        <fullName evidence="12">Auxin efflux carrier family protein</fullName>
    </recommendedName>
</protein>
<evidence type="ECO:0000256" key="6">
    <source>
        <dbReference type="ARBA" id="ARBA00023294"/>
    </source>
</evidence>
<dbReference type="Pfam" id="PF03547">
    <property type="entry name" value="Mem_trans"/>
    <property type="match status" value="1"/>
</dbReference>
<name>A0A843VBV0_COLES</name>
<evidence type="ECO:0000256" key="1">
    <source>
        <dbReference type="ARBA" id="ARBA00004477"/>
    </source>
</evidence>
<accession>A0A843VBV0</accession>
<evidence type="ECO:0000313" key="11">
    <source>
        <dbReference type="Proteomes" id="UP000652761"/>
    </source>
</evidence>
<proteinExistence type="inferred from homology"/>
<feature type="transmembrane region" description="Helical" evidence="9">
    <location>
        <begin position="160"/>
        <end position="177"/>
    </location>
</feature>
<dbReference type="InterPro" id="IPR045033">
    <property type="entry name" value="PILS1/3/4/5/7"/>
</dbReference>
<dbReference type="GO" id="GO:0005789">
    <property type="term" value="C:endoplasmic reticulum membrane"/>
    <property type="evidence" value="ECO:0007669"/>
    <property type="project" value="UniProtKB-SubCell"/>
</dbReference>
<sequence length="283" mass="30799">MICHRVLQLGGFYIWTYAYSLMRKSGMLYEKMKAADKAVSGTSKGAVDGNGWVRCKAGDGIEKDMEAPLLSSKSLSDEGTASTEQKLITTDTFSSGKLADSKLNFLGRAKEYIVRLAVELITPPTVAAILGLIFGATLWLKSLIIGAAAPLRVVQDSIQLLGDGTIPCITLILGGNLTQGGIRKSRLKFSVILAVLFLKYTIIPASGLAVIIAAGKLGFLAEDPLYRYTLLLQYTLPPAMNIGTMAELFDVAREECSVLFLWNYLVCAFALTIWSTVYMWFLS</sequence>
<evidence type="ECO:0000256" key="5">
    <source>
        <dbReference type="ARBA" id="ARBA00023136"/>
    </source>
</evidence>
<dbReference type="AlphaFoldDB" id="A0A843VBV0"/>
<comment type="subcellular location">
    <subcellularLocation>
        <location evidence="1">Endoplasmic reticulum membrane</location>
        <topology evidence="1">Multi-pass membrane protein</topology>
    </subcellularLocation>
</comment>
<comment type="similarity">
    <text evidence="8">Belongs to the auxin efflux carrier (TC 2.A.69.2) family.</text>
</comment>